<evidence type="ECO:0000313" key="4">
    <source>
        <dbReference type="Proteomes" id="UP000241899"/>
    </source>
</evidence>
<sequence>MSFQKAADLLRLAELATARYLGVSLTEIEEEFGVDRRTAQRMTKALEDMFPHCITRVDDDRRKFWKLRADDARLMLAQGIRDSELAALELAIRRAEREGLATEVRALSGLRDRLLAAMPGPHARRAEADAEAVLEAHGFASRPGPRVRVGPDLMGVIGAALKGPHVLTVVYAGGRDPDRARRLEPHGLLLGTRRYLVAREAGGDGRMQHYRLDRITSARLEADSFARDPAFDLSTHAARAFGSFHTDAEYGEVVWRFTPAAAPTAREFLFHPTQEMTEEADGSLTVRFTASGHLEMAWFLYMWGDAVEVLAPEPLRAMVERHRRGDFPALP</sequence>
<evidence type="ECO:0000259" key="1">
    <source>
        <dbReference type="Pfam" id="PF13280"/>
    </source>
</evidence>
<evidence type="ECO:0000259" key="2">
    <source>
        <dbReference type="Pfam" id="PF25583"/>
    </source>
</evidence>
<keyword evidence="4" id="KW-1185">Reference proteome</keyword>
<dbReference type="PANTHER" id="PTHR34580:SF1">
    <property type="entry name" value="PROTEIN PAFC"/>
    <property type="match status" value="1"/>
</dbReference>
<name>A0A2T4JFU8_9RHOB</name>
<comment type="caution">
    <text evidence="3">The sequence shown here is derived from an EMBL/GenBank/DDBJ whole genome shotgun (WGS) entry which is preliminary data.</text>
</comment>
<dbReference type="PROSITE" id="PS52050">
    <property type="entry name" value="WYL"/>
    <property type="match status" value="1"/>
</dbReference>
<dbReference type="InterPro" id="IPR051534">
    <property type="entry name" value="CBASS_pafABC_assoc_protein"/>
</dbReference>
<dbReference type="EMBL" id="PZKF01000032">
    <property type="protein sequence ID" value="PTE16780.1"/>
    <property type="molecule type" value="Genomic_DNA"/>
</dbReference>
<dbReference type="InterPro" id="IPR026881">
    <property type="entry name" value="WYL_dom"/>
</dbReference>
<dbReference type="RefSeq" id="WP_107325671.1">
    <property type="nucleotide sequence ID" value="NZ_NHSP01000057.1"/>
</dbReference>
<organism evidence="3 4">
    <name type="scientific">Phaeovulum veldkampii DSM 11550</name>
    <dbReference type="NCBI Taxonomy" id="1185920"/>
    <lineage>
        <taxon>Bacteria</taxon>
        <taxon>Pseudomonadati</taxon>
        <taxon>Pseudomonadota</taxon>
        <taxon>Alphaproteobacteria</taxon>
        <taxon>Rhodobacterales</taxon>
        <taxon>Paracoccaceae</taxon>
        <taxon>Phaeovulum</taxon>
    </lineage>
</organism>
<proteinExistence type="predicted"/>
<dbReference type="PANTHER" id="PTHR34580">
    <property type="match status" value="1"/>
</dbReference>
<dbReference type="AlphaFoldDB" id="A0A2T4JFU8"/>
<dbReference type="Pfam" id="PF25583">
    <property type="entry name" value="WCX"/>
    <property type="match status" value="1"/>
</dbReference>
<accession>A0A2T4JFU8</accession>
<feature type="domain" description="WYL" evidence="1">
    <location>
        <begin position="155"/>
        <end position="219"/>
    </location>
</feature>
<dbReference type="InterPro" id="IPR057727">
    <property type="entry name" value="WCX_dom"/>
</dbReference>
<evidence type="ECO:0000313" key="3">
    <source>
        <dbReference type="EMBL" id="PTE16780.1"/>
    </source>
</evidence>
<protein>
    <submittedName>
        <fullName evidence="3">WYL domain-containing protein</fullName>
    </submittedName>
</protein>
<reference evidence="3 4" key="1">
    <citation type="submission" date="2018-03" db="EMBL/GenBank/DDBJ databases">
        <title>Rhodobacter veldkampii.</title>
        <authorList>
            <person name="Meyer T.E."/>
            <person name="Miller S."/>
            <person name="Lodha T."/>
            <person name="Gandham S."/>
            <person name="Chintalapati S."/>
            <person name="Chintalapati V.R."/>
        </authorList>
    </citation>
    <scope>NUCLEOTIDE SEQUENCE [LARGE SCALE GENOMIC DNA]</scope>
    <source>
        <strain evidence="3 4">DSM 11550</strain>
    </source>
</reference>
<feature type="domain" description="WCX" evidence="2">
    <location>
        <begin position="252"/>
        <end position="320"/>
    </location>
</feature>
<gene>
    <name evidence="3" type="ORF">C5F46_12435</name>
</gene>
<dbReference type="Pfam" id="PF13280">
    <property type="entry name" value="WYL"/>
    <property type="match status" value="1"/>
</dbReference>
<dbReference type="Proteomes" id="UP000241899">
    <property type="component" value="Unassembled WGS sequence"/>
</dbReference>
<dbReference type="OrthoDB" id="7626446at2"/>